<proteinExistence type="predicted"/>
<feature type="signal peptide" evidence="1">
    <location>
        <begin position="1"/>
        <end position="22"/>
    </location>
</feature>
<evidence type="ECO:0000259" key="2">
    <source>
        <dbReference type="SMART" id="SM00306"/>
    </source>
</evidence>
<evidence type="ECO:0000313" key="3">
    <source>
        <dbReference type="EMBL" id="CAB9517995.1"/>
    </source>
</evidence>
<dbReference type="Gene3D" id="2.170.16.10">
    <property type="entry name" value="Hedgehog/Intein (Hint) domain"/>
    <property type="match status" value="1"/>
</dbReference>
<dbReference type="SUPFAM" id="SSF51294">
    <property type="entry name" value="Hedgehog/intein (Hint) domain"/>
    <property type="match status" value="1"/>
</dbReference>
<dbReference type="SMART" id="SM00306">
    <property type="entry name" value="HintN"/>
    <property type="match status" value="1"/>
</dbReference>
<dbReference type="InterPro" id="IPR036844">
    <property type="entry name" value="Hint_dom_sf"/>
</dbReference>
<dbReference type="PANTHER" id="PTHR11889:SF31">
    <property type="entry name" value="PROTEIN HEDGEHOG"/>
    <property type="match status" value="1"/>
</dbReference>
<dbReference type="GO" id="GO:0016540">
    <property type="term" value="P:protein autoprocessing"/>
    <property type="evidence" value="ECO:0007669"/>
    <property type="project" value="InterPro"/>
</dbReference>
<dbReference type="Proteomes" id="UP001153069">
    <property type="component" value="Unassembled WGS sequence"/>
</dbReference>
<organism evidence="3 4">
    <name type="scientific">Seminavis robusta</name>
    <dbReference type="NCBI Taxonomy" id="568900"/>
    <lineage>
        <taxon>Eukaryota</taxon>
        <taxon>Sar</taxon>
        <taxon>Stramenopiles</taxon>
        <taxon>Ochrophyta</taxon>
        <taxon>Bacillariophyta</taxon>
        <taxon>Bacillariophyceae</taxon>
        <taxon>Bacillariophycidae</taxon>
        <taxon>Naviculales</taxon>
        <taxon>Naviculaceae</taxon>
        <taxon>Seminavis</taxon>
    </lineage>
</organism>
<dbReference type="OrthoDB" id="5539at2759"/>
<evidence type="ECO:0000256" key="1">
    <source>
        <dbReference type="SAM" id="SignalP"/>
    </source>
</evidence>
<dbReference type="Pfam" id="PF01079">
    <property type="entry name" value="Hint"/>
    <property type="match status" value="1"/>
</dbReference>
<dbReference type="EMBL" id="CAICTM010000896">
    <property type="protein sequence ID" value="CAB9517995.1"/>
    <property type="molecule type" value="Genomic_DNA"/>
</dbReference>
<protein>
    <submittedName>
        <fullName evidence="3">Desert hedgehog protein</fullName>
    </submittedName>
</protein>
<dbReference type="InterPro" id="IPR050387">
    <property type="entry name" value="Hedgehog_Signaling"/>
</dbReference>
<dbReference type="AlphaFoldDB" id="A0A9N8ECQ1"/>
<dbReference type="PANTHER" id="PTHR11889">
    <property type="entry name" value="HEDGEHOG"/>
    <property type="match status" value="1"/>
</dbReference>
<sequence length="403" mass="43446">MLLLVLLFVLATLLLMPPPTLASCSYSTTVTTDSCCNGAKFGEASSNGLVSFAVESGGVVTCSVACSSAGALFYLKLDGIASDTNFDADGATSCPSTPDEFQYIAPAETSGVSFYIYGDANSDYAIDCSCDQPGTTPTPTSSDPDGSNGCFSATSTVQVRDQGRTQMKDLQLGGYVLTGNQQYQQVYSFGHRQEGGQSETFFQIYTTSNDTHSHNPPLEMTGNHLIFVMDATDQTIIKTKRADRLQVGDFLVDSNQQVIQVTQIASTLKSGLYMPLTPDGTIVVNGILASTYVSIDGEAPAVVETTGLFPFLSSEQDLLHWWLSPYRLFCIGVSSEFCSRGPRKQQASDDGILPWLKLGRHLAKTVESKSLWVKVVIGAPIFWSLQSSTWQSIFSLAHPWPPS</sequence>
<comment type="caution">
    <text evidence="3">The sequence shown here is derived from an EMBL/GenBank/DDBJ whole genome shotgun (WGS) entry which is preliminary data.</text>
</comment>
<accession>A0A9N8ECQ1</accession>
<keyword evidence="4" id="KW-1185">Reference proteome</keyword>
<reference evidence="3" key="1">
    <citation type="submission" date="2020-06" db="EMBL/GenBank/DDBJ databases">
        <authorList>
            <consortium name="Plant Systems Biology data submission"/>
        </authorList>
    </citation>
    <scope>NUCLEOTIDE SEQUENCE</scope>
    <source>
        <strain evidence="3">D6</strain>
    </source>
</reference>
<dbReference type="InterPro" id="IPR001767">
    <property type="entry name" value="Hedgehog_Hint"/>
</dbReference>
<evidence type="ECO:0000313" key="4">
    <source>
        <dbReference type="Proteomes" id="UP001153069"/>
    </source>
</evidence>
<keyword evidence="1" id="KW-0732">Signal</keyword>
<feature type="domain" description="Hint" evidence="2">
    <location>
        <begin position="148"/>
        <end position="255"/>
    </location>
</feature>
<feature type="chain" id="PRO_5040306381" evidence="1">
    <location>
        <begin position="23"/>
        <end position="403"/>
    </location>
</feature>
<dbReference type="InterPro" id="IPR003587">
    <property type="entry name" value="Hint_dom_N"/>
</dbReference>
<dbReference type="CDD" id="cd00081">
    <property type="entry name" value="Hint"/>
    <property type="match status" value="1"/>
</dbReference>
<name>A0A9N8ECQ1_9STRA</name>
<gene>
    <name evidence="3" type="ORF">SEMRO_898_G217600.1</name>
</gene>